<protein>
    <submittedName>
        <fullName evidence="2">Limonene-1,2-epoxide hydrolase</fullName>
    </submittedName>
</protein>
<accession>A0A1I4ZWW6</accession>
<dbReference type="InterPro" id="IPR032710">
    <property type="entry name" value="NTF2-like_dom_sf"/>
</dbReference>
<reference evidence="2 3" key="1">
    <citation type="submission" date="2016-10" db="EMBL/GenBank/DDBJ databases">
        <authorList>
            <person name="de Groot N.N."/>
        </authorList>
    </citation>
    <scope>NUCLEOTIDE SEQUENCE [LARGE SCALE GENOMIC DNA]</scope>
    <source>
        <strain evidence="2 3">CGMCC 4.1877</strain>
    </source>
</reference>
<dbReference type="InterPro" id="IPR037401">
    <property type="entry name" value="SnoaL-like"/>
</dbReference>
<keyword evidence="3" id="KW-1185">Reference proteome</keyword>
<dbReference type="SUPFAM" id="SSF54427">
    <property type="entry name" value="NTF2-like"/>
    <property type="match status" value="1"/>
</dbReference>
<evidence type="ECO:0000259" key="1">
    <source>
        <dbReference type="Pfam" id="PF12680"/>
    </source>
</evidence>
<feature type="domain" description="SnoaL-like" evidence="1">
    <location>
        <begin position="19"/>
        <end position="118"/>
    </location>
</feature>
<keyword evidence="2" id="KW-0378">Hydrolase</keyword>
<name>A0A1I4ZWW6_PSUAM</name>
<dbReference type="GO" id="GO:0016787">
    <property type="term" value="F:hydrolase activity"/>
    <property type="evidence" value="ECO:0007669"/>
    <property type="project" value="UniProtKB-KW"/>
</dbReference>
<dbReference type="Gene3D" id="3.10.450.50">
    <property type="match status" value="1"/>
</dbReference>
<evidence type="ECO:0000313" key="3">
    <source>
        <dbReference type="Proteomes" id="UP000199614"/>
    </source>
</evidence>
<sequence length="140" mass="15085">MSDTGMGGPGTAADARAAAERFLAAVEARDARAAGACFAPDAEYANVPHPPVRGPAGVEGMLAPILDRSERVRWEIVTASYTPRRAWLERVDRFVVDGQEYAVACNGVLEVDDTGLISAFRDYVDLGPWRELIGPVLRGR</sequence>
<proteinExistence type="predicted"/>
<gene>
    <name evidence="2" type="ORF">SAMN05216207_101661</name>
</gene>
<dbReference type="EMBL" id="FOUY01000016">
    <property type="protein sequence ID" value="SFN54695.1"/>
    <property type="molecule type" value="Genomic_DNA"/>
</dbReference>
<dbReference type="Proteomes" id="UP000199614">
    <property type="component" value="Unassembled WGS sequence"/>
</dbReference>
<dbReference type="Pfam" id="PF12680">
    <property type="entry name" value="SnoaL_2"/>
    <property type="match status" value="1"/>
</dbReference>
<dbReference type="AlphaFoldDB" id="A0A1I4ZWW6"/>
<organism evidence="2 3">
    <name type="scientific">Pseudonocardia ammonioxydans</name>
    <dbReference type="NCBI Taxonomy" id="260086"/>
    <lineage>
        <taxon>Bacteria</taxon>
        <taxon>Bacillati</taxon>
        <taxon>Actinomycetota</taxon>
        <taxon>Actinomycetes</taxon>
        <taxon>Pseudonocardiales</taxon>
        <taxon>Pseudonocardiaceae</taxon>
        <taxon>Pseudonocardia</taxon>
    </lineage>
</organism>
<dbReference type="STRING" id="260086.SAMN05216207_101661"/>
<dbReference type="RefSeq" id="WP_245773575.1">
    <property type="nucleotide sequence ID" value="NZ_FOUY01000016.1"/>
</dbReference>
<evidence type="ECO:0000313" key="2">
    <source>
        <dbReference type="EMBL" id="SFN54695.1"/>
    </source>
</evidence>